<reference evidence="6 7" key="1">
    <citation type="journal article" date="2013" name="Nat. Commun.">
        <title>Genome sequence and functional genomic analysis of the oil-degrading bacterium Oleispira antarctica.</title>
        <authorList>
            <person name="Kube M."/>
            <person name="Chernikova T.N."/>
            <person name="Al-Ramahi Y."/>
            <person name="Beloqui A."/>
            <person name="Lopez-Cortez N."/>
            <person name="Guazzaroni M.E."/>
            <person name="Heipieper H.J."/>
            <person name="Klages S."/>
            <person name="Kotsyurbenko O.R."/>
            <person name="Langer I."/>
            <person name="Nechitaylo T.Y."/>
            <person name="Lunsdorf H."/>
            <person name="Fernandez M."/>
            <person name="Juarez S."/>
            <person name="Ciordia S."/>
            <person name="Singer A."/>
            <person name="Kagan O."/>
            <person name="Egorova O."/>
            <person name="Petit P.A."/>
            <person name="Stogios P."/>
            <person name="Kim Y."/>
            <person name="Tchigvintsev A."/>
            <person name="Flick R."/>
            <person name="Denaro R."/>
            <person name="Genovese M."/>
            <person name="Albar J.P."/>
            <person name="Reva O.N."/>
            <person name="Martinez-Gomariz M."/>
            <person name="Tran H."/>
            <person name="Ferrer M."/>
            <person name="Savchenko A."/>
            <person name="Yakunin A.F."/>
            <person name="Yakimov M.M."/>
            <person name="Golyshina O.V."/>
            <person name="Reinhardt R."/>
            <person name="Golyshin P.N."/>
        </authorList>
    </citation>
    <scope>NUCLEOTIDE SEQUENCE [LARGE SCALE GENOMIC DNA]</scope>
</reference>
<dbReference type="Gene3D" id="2.120.10.30">
    <property type="entry name" value="TolB, C-terminal domain"/>
    <property type="match status" value="1"/>
</dbReference>
<dbReference type="Pfam" id="PF03088">
    <property type="entry name" value="Str_synth"/>
    <property type="match status" value="1"/>
</dbReference>
<dbReference type="SUPFAM" id="SSF63829">
    <property type="entry name" value="Calcium-dependent phosphotriesterase"/>
    <property type="match status" value="1"/>
</dbReference>
<dbReference type="GO" id="GO:0012505">
    <property type="term" value="C:endomembrane system"/>
    <property type="evidence" value="ECO:0007669"/>
    <property type="project" value="TreeGrafter"/>
</dbReference>
<evidence type="ECO:0000313" key="6">
    <source>
        <dbReference type="EMBL" id="CCK77407.1"/>
    </source>
</evidence>
<comment type="similarity">
    <text evidence="1">Belongs to the strictosidine synthase family.</text>
</comment>
<keyword evidence="7" id="KW-1185">Reference proteome</keyword>
<keyword evidence="4" id="KW-0472">Membrane</keyword>
<evidence type="ECO:0000256" key="1">
    <source>
        <dbReference type="ARBA" id="ARBA00009191"/>
    </source>
</evidence>
<dbReference type="GO" id="GO:0016787">
    <property type="term" value="F:hydrolase activity"/>
    <property type="evidence" value="ECO:0007669"/>
    <property type="project" value="TreeGrafter"/>
</dbReference>
<accession>R4YQN5</accession>
<dbReference type="PANTHER" id="PTHR10426">
    <property type="entry name" value="STRICTOSIDINE SYNTHASE-RELATED"/>
    <property type="match status" value="1"/>
</dbReference>
<keyword evidence="3" id="KW-0325">Glycoprotein</keyword>
<sequence length="362" mass="39501">MINKVIKKIIAGTTLILLGYLVFWPVDVDPVAWQSPENSGYTGIFSQNQHLSQIKRIDLNGDIGPEDLALGADNNVYFSLLNGDIKFIDAKGQIHSWVNTGGRPLGIEFDGQGNLLVADAFKGLLSISPQGDISTLVNSVEGIAVNYADDVDIASNGNIYFSDASSKFFAKKYGTYGASLLDINEHGGHGRIIEYNPNTKISIVIARDINFANGVALSHDEQYVLFNETGSYRILRLALNGDKRGKVEVVIDSLPGFPDNLARGSNGLYWFGLVSPRSKSLDMLSDSPRLRKVIQRLPEFMRPKAQHYGHIVAINDSGEIVFNLQDPLGIYGQTTGALEVGDKLYVSSLHETALGVITNVNE</sequence>
<keyword evidence="6" id="KW-0456">Lyase</keyword>
<organism evidence="6 7">
    <name type="scientific">Oleispira antarctica RB-8</name>
    <dbReference type="NCBI Taxonomy" id="698738"/>
    <lineage>
        <taxon>Bacteria</taxon>
        <taxon>Pseudomonadati</taxon>
        <taxon>Pseudomonadota</taxon>
        <taxon>Gammaproteobacteria</taxon>
        <taxon>Oceanospirillales</taxon>
        <taxon>Oceanospirillaceae</taxon>
        <taxon>Oleispira</taxon>
    </lineage>
</organism>
<dbReference type="Proteomes" id="UP000032749">
    <property type="component" value="Chromosome"/>
</dbReference>
<keyword evidence="2" id="KW-0597">Phosphoprotein</keyword>
<dbReference type="GO" id="GO:0016829">
    <property type="term" value="F:lyase activity"/>
    <property type="evidence" value="ECO:0007669"/>
    <property type="project" value="UniProtKB-KW"/>
</dbReference>
<keyword evidence="4" id="KW-0812">Transmembrane</keyword>
<dbReference type="KEGG" id="oai:OLEAN_C32310"/>
<dbReference type="EMBL" id="FO203512">
    <property type="protein sequence ID" value="CCK77407.1"/>
    <property type="molecule type" value="Genomic_DNA"/>
</dbReference>
<proteinExistence type="inferred from homology"/>
<dbReference type="Pfam" id="PF20067">
    <property type="entry name" value="SSL_N"/>
    <property type="match status" value="1"/>
</dbReference>
<name>R4YQN5_OLEAN</name>
<dbReference type="PANTHER" id="PTHR10426:SF88">
    <property type="entry name" value="ADIPOCYTE PLASMA MEMBRANE-ASSOCIATED PROTEIN HEMOMUCIN-RELATED"/>
    <property type="match status" value="1"/>
</dbReference>
<dbReference type="STRING" id="698738.OLEAN_C32310"/>
<evidence type="ECO:0000256" key="3">
    <source>
        <dbReference type="ARBA" id="ARBA00023180"/>
    </source>
</evidence>
<dbReference type="InterPro" id="IPR018119">
    <property type="entry name" value="Strictosidine_synth_cons-reg"/>
</dbReference>
<dbReference type="InterPro" id="IPR011042">
    <property type="entry name" value="6-blade_b-propeller_TolB-like"/>
</dbReference>
<protein>
    <submittedName>
        <fullName evidence="6">Strictosidine synthase</fullName>
        <ecNumber evidence="6">4.3.3.2</ecNumber>
    </submittedName>
</protein>
<dbReference type="HOGENOM" id="CLU_023267_0_1_6"/>
<keyword evidence="4" id="KW-1133">Transmembrane helix</keyword>
<dbReference type="EC" id="4.3.3.2" evidence="6"/>
<dbReference type="OrthoDB" id="9775406at2"/>
<dbReference type="AlphaFoldDB" id="R4YQN5"/>
<evidence type="ECO:0000256" key="4">
    <source>
        <dbReference type="SAM" id="Phobius"/>
    </source>
</evidence>
<evidence type="ECO:0000256" key="2">
    <source>
        <dbReference type="ARBA" id="ARBA00022553"/>
    </source>
</evidence>
<feature type="transmembrane region" description="Helical" evidence="4">
    <location>
        <begin position="9"/>
        <end position="26"/>
    </location>
</feature>
<evidence type="ECO:0000259" key="5">
    <source>
        <dbReference type="Pfam" id="PF03088"/>
    </source>
</evidence>
<feature type="domain" description="Strictosidine synthase conserved region" evidence="5">
    <location>
        <begin position="149"/>
        <end position="239"/>
    </location>
</feature>
<evidence type="ECO:0000313" key="7">
    <source>
        <dbReference type="Proteomes" id="UP000032749"/>
    </source>
</evidence>
<gene>
    <name evidence="6" type="ORF">OLEAN_C32310</name>
</gene>